<keyword evidence="1" id="KW-0378">Hydrolase</keyword>
<feature type="transmembrane region" description="Helical" evidence="4">
    <location>
        <begin position="52"/>
        <end position="72"/>
    </location>
</feature>
<dbReference type="Proteomes" id="UP000092024">
    <property type="component" value="Unassembled WGS sequence"/>
</dbReference>
<evidence type="ECO:0000256" key="4">
    <source>
        <dbReference type="SAM" id="Phobius"/>
    </source>
</evidence>
<gene>
    <name evidence="5" type="ORF">A7K91_13335</name>
</gene>
<keyword evidence="6" id="KW-1185">Reference proteome</keyword>
<organism evidence="5 6">
    <name type="scientific">Paenibacillus oryzae</name>
    <dbReference type="NCBI Taxonomy" id="1844972"/>
    <lineage>
        <taxon>Bacteria</taxon>
        <taxon>Bacillati</taxon>
        <taxon>Bacillota</taxon>
        <taxon>Bacilli</taxon>
        <taxon>Bacillales</taxon>
        <taxon>Paenibacillaceae</taxon>
        <taxon>Paenibacillus</taxon>
    </lineage>
</organism>
<evidence type="ECO:0000256" key="3">
    <source>
        <dbReference type="ARBA" id="ARBA00023098"/>
    </source>
</evidence>
<evidence type="ECO:0000256" key="2">
    <source>
        <dbReference type="ARBA" id="ARBA00022963"/>
    </source>
</evidence>
<dbReference type="OrthoDB" id="9814760at2"/>
<comment type="caution">
    <text evidence="5">The sequence shown here is derived from an EMBL/GenBank/DDBJ whole genome shotgun (WGS) entry which is preliminary data.</text>
</comment>
<dbReference type="InterPro" id="IPR029058">
    <property type="entry name" value="AB_hydrolase_fold"/>
</dbReference>
<reference evidence="5 6" key="1">
    <citation type="submission" date="2016-05" db="EMBL/GenBank/DDBJ databases">
        <title>Paenibacillus oryzae. sp. nov., isolated from the rice root.</title>
        <authorList>
            <person name="Zhang J."/>
            <person name="Zhang X."/>
        </authorList>
    </citation>
    <scope>NUCLEOTIDE SEQUENCE [LARGE SCALE GENOMIC DNA]</scope>
    <source>
        <strain evidence="5 6">1DrF-4</strain>
    </source>
</reference>
<evidence type="ECO:0000256" key="1">
    <source>
        <dbReference type="ARBA" id="ARBA00022801"/>
    </source>
</evidence>
<evidence type="ECO:0000313" key="5">
    <source>
        <dbReference type="EMBL" id="OBR64470.1"/>
    </source>
</evidence>
<evidence type="ECO:0000313" key="6">
    <source>
        <dbReference type="Proteomes" id="UP000092024"/>
    </source>
</evidence>
<dbReference type="GO" id="GO:0016042">
    <property type="term" value="P:lipid catabolic process"/>
    <property type="evidence" value="ECO:0007669"/>
    <property type="project" value="UniProtKB-KW"/>
</dbReference>
<sequence length="506" mass="57331">MRLFELLLLLSNVGLLAASIWGRGKYKLLLVASGTSALLLIVHMLIESLRMQLLFPYGYTLVMVVISTYYCVKQTSKEQTPSRSVHKRRMVSGYSLIAILLAVTGTLLYLFPVFKLPEPTGDFLIGTQTFHFVDHDREERFDETPGGKRELMVQLFYPAQHTSGKPYPLMPDADQLLKVEPLSSMLGLPKMFMSYMKQIPTHAYENAEAAYSNETFPLVLLNHGFGTSKIYQTSQAENLASHGYIVASIDHTYSTFGTVFPDGTLTTLRTYEEQFIDKDYREMVGQAWTDDILFTLDQLERMNTGEFPSKLHGRMDLEQVGVFGHSFGGAAAYDATYDSRIKAGINLDGSLFRYDQAASSTPFMFMMTEQSFNTYDNARRDYIYTDEELKEMGNIERDEFEKAFKEVKAEVQHFVNTARRGGQIVYVENTEHYNFADLQLITPLFRFIGLTGQISPARATSIINAYTLDFFNNHLKNKGGRLIEGPSSDYPEVKFGTPLFADAHLP</sequence>
<dbReference type="GO" id="GO:0003847">
    <property type="term" value="F:1-alkyl-2-acetylglycerophosphocholine esterase activity"/>
    <property type="evidence" value="ECO:0007669"/>
    <property type="project" value="TreeGrafter"/>
</dbReference>
<dbReference type="EMBL" id="LYPA01000065">
    <property type="protein sequence ID" value="OBR64470.1"/>
    <property type="molecule type" value="Genomic_DNA"/>
</dbReference>
<keyword evidence="4" id="KW-1133">Transmembrane helix</keyword>
<feature type="transmembrane region" description="Helical" evidence="4">
    <location>
        <begin position="6"/>
        <end position="21"/>
    </location>
</feature>
<protein>
    <recommendedName>
        <fullName evidence="7">Dienelactone hydrolase</fullName>
    </recommendedName>
</protein>
<dbReference type="STRING" id="1844972.A7K91_13335"/>
<dbReference type="Gene3D" id="3.40.50.1820">
    <property type="entry name" value="alpha/beta hydrolase"/>
    <property type="match status" value="1"/>
</dbReference>
<dbReference type="PANTHER" id="PTHR10272:SF0">
    <property type="entry name" value="PLATELET-ACTIVATING FACTOR ACETYLHYDROLASE"/>
    <property type="match status" value="1"/>
</dbReference>
<keyword evidence="4" id="KW-0472">Membrane</keyword>
<dbReference type="AlphaFoldDB" id="A0A1A5YGE4"/>
<name>A0A1A5YGE4_9BACL</name>
<evidence type="ECO:0008006" key="7">
    <source>
        <dbReference type="Google" id="ProtNLM"/>
    </source>
</evidence>
<dbReference type="SUPFAM" id="SSF53474">
    <property type="entry name" value="alpha/beta-Hydrolases"/>
    <property type="match status" value="1"/>
</dbReference>
<dbReference type="PANTHER" id="PTHR10272">
    <property type="entry name" value="PLATELET-ACTIVATING FACTOR ACETYLHYDROLASE"/>
    <property type="match status" value="1"/>
</dbReference>
<keyword evidence="3" id="KW-0443">Lipid metabolism</keyword>
<keyword evidence="2" id="KW-0442">Lipid degradation</keyword>
<dbReference type="Pfam" id="PF03403">
    <property type="entry name" value="PAF-AH_p_II"/>
    <property type="match status" value="2"/>
</dbReference>
<proteinExistence type="predicted"/>
<feature type="transmembrane region" description="Helical" evidence="4">
    <location>
        <begin position="28"/>
        <end position="46"/>
    </location>
</feature>
<feature type="transmembrane region" description="Helical" evidence="4">
    <location>
        <begin position="93"/>
        <end position="114"/>
    </location>
</feature>
<dbReference type="RefSeq" id="WP_068685165.1">
    <property type="nucleotide sequence ID" value="NZ_LYPA01000065.1"/>
</dbReference>
<keyword evidence="4" id="KW-0812">Transmembrane</keyword>
<accession>A0A1A5YGE4</accession>